<evidence type="ECO:0000313" key="2">
    <source>
        <dbReference type="Proteomes" id="UP001642484"/>
    </source>
</evidence>
<organism evidence="1 2">
    <name type="scientific">Durusdinium trenchii</name>
    <dbReference type="NCBI Taxonomy" id="1381693"/>
    <lineage>
        <taxon>Eukaryota</taxon>
        <taxon>Sar</taxon>
        <taxon>Alveolata</taxon>
        <taxon>Dinophyceae</taxon>
        <taxon>Suessiales</taxon>
        <taxon>Symbiodiniaceae</taxon>
        <taxon>Durusdinium</taxon>
    </lineage>
</organism>
<gene>
    <name evidence="1" type="ORF">CCMP2556_LOCUS51810</name>
</gene>
<name>A0ABP0SH59_9DINO</name>
<keyword evidence="2" id="KW-1185">Reference proteome</keyword>
<reference evidence="1 2" key="1">
    <citation type="submission" date="2024-02" db="EMBL/GenBank/DDBJ databases">
        <authorList>
            <person name="Chen Y."/>
            <person name="Shah S."/>
            <person name="Dougan E. K."/>
            <person name="Thang M."/>
            <person name="Chan C."/>
        </authorList>
    </citation>
    <scope>NUCLEOTIDE SEQUENCE [LARGE SCALE GENOMIC DNA]</scope>
</reference>
<accession>A0ABP0SH59</accession>
<comment type="caution">
    <text evidence="1">The sequence shown here is derived from an EMBL/GenBank/DDBJ whole genome shotgun (WGS) entry which is preliminary data.</text>
</comment>
<proteinExistence type="predicted"/>
<evidence type="ECO:0000313" key="1">
    <source>
        <dbReference type="EMBL" id="CAK9111648.1"/>
    </source>
</evidence>
<dbReference type="Proteomes" id="UP001642484">
    <property type="component" value="Unassembled WGS sequence"/>
</dbReference>
<dbReference type="EMBL" id="CAXAMN010027583">
    <property type="protein sequence ID" value="CAK9111648.1"/>
    <property type="molecule type" value="Genomic_DNA"/>
</dbReference>
<protein>
    <submittedName>
        <fullName evidence="1">Uncharacterized protein</fullName>
    </submittedName>
</protein>
<sequence>MALLRGVALLSRGEVLATLPSEEALPLTDRQALQRLPEVFGPRKGFGAFGLGLRASTRTASDAAPGVAAERSTRCFCSVLEEWPRVYAAAVALELSGRMGCNVCGMER</sequence>